<comment type="similarity">
    <text evidence="1">Belongs to the DNA mismatch repair MutS family.</text>
</comment>
<organism evidence="7 8">
    <name type="scientific">Diploscapter pachys</name>
    <dbReference type="NCBI Taxonomy" id="2018661"/>
    <lineage>
        <taxon>Eukaryota</taxon>
        <taxon>Metazoa</taxon>
        <taxon>Ecdysozoa</taxon>
        <taxon>Nematoda</taxon>
        <taxon>Chromadorea</taxon>
        <taxon>Rhabditida</taxon>
        <taxon>Rhabditina</taxon>
        <taxon>Rhabditomorpha</taxon>
        <taxon>Rhabditoidea</taxon>
        <taxon>Rhabditidae</taxon>
        <taxon>Diploscapter</taxon>
    </lineage>
</organism>
<dbReference type="SUPFAM" id="SSF48334">
    <property type="entry name" value="DNA repair protein MutS, domain III"/>
    <property type="match status" value="1"/>
</dbReference>
<dbReference type="GO" id="GO:0140664">
    <property type="term" value="F:ATP-dependent DNA damage sensor activity"/>
    <property type="evidence" value="ECO:0007669"/>
    <property type="project" value="InterPro"/>
</dbReference>
<reference evidence="7 8" key="1">
    <citation type="journal article" date="2017" name="Curr. Biol.">
        <title>Genome architecture and evolution of a unichromosomal asexual nematode.</title>
        <authorList>
            <person name="Fradin H."/>
            <person name="Zegar C."/>
            <person name="Gutwein M."/>
            <person name="Lucas J."/>
            <person name="Kovtun M."/>
            <person name="Corcoran D."/>
            <person name="Baugh L.R."/>
            <person name="Kiontke K."/>
            <person name="Gunsalus K."/>
            <person name="Fitch D.H."/>
            <person name="Piano F."/>
        </authorList>
    </citation>
    <scope>NUCLEOTIDE SEQUENCE [LARGE SCALE GENOMIC DNA]</scope>
    <source>
        <strain evidence="7">PF1309</strain>
    </source>
</reference>
<accession>A0A2A2LJU2</accession>
<dbReference type="GO" id="GO:0006298">
    <property type="term" value="P:mismatch repair"/>
    <property type="evidence" value="ECO:0007669"/>
    <property type="project" value="InterPro"/>
</dbReference>
<dbReference type="InterPro" id="IPR011184">
    <property type="entry name" value="DNA_mismatch_repair_Msh2"/>
</dbReference>
<dbReference type="SMART" id="SM00533">
    <property type="entry name" value="MUTSd"/>
    <property type="match status" value="1"/>
</dbReference>
<dbReference type="PIRSF" id="PIRSF005813">
    <property type="entry name" value="MSH2"/>
    <property type="match status" value="1"/>
</dbReference>
<protein>
    <recommendedName>
        <fullName evidence="6">DNA mismatch repair proteins mutS family domain-containing protein</fullName>
    </recommendedName>
</protein>
<dbReference type="Proteomes" id="UP000218231">
    <property type="component" value="Unassembled WGS sequence"/>
</dbReference>
<dbReference type="Gene3D" id="1.10.1420.10">
    <property type="match status" value="1"/>
</dbReference>
<dbReference type="SMART" id="SM00534">
    <property type="entry name" value="MUTSac"/>
    <property type="match status" value="1"/>
</dbReference>
<dbReference type="PANTHER" id="PTHR11361">
    <property type="entry name" value="DNA MISMATCH REPAIR PROTEIN MUTS FAMILY MEMBER"/>
    <property type="match status" value="1"/>
</dbReference>
<dbReference type="InterPro" id="IPR007860">
    <property type="entry name" value="DNA_mmatch_repair_MutS_con_dom"/>
</dbReference>
<dbReference type="Gene3D" id="3.40.50.300">
    <property type="entry name" value="P-loop containing nucleotide triphosphate hydrolases"/>
    <property type="match status" value="1"/>
</dbReference>
<dbReference type="AlphaFoldDB" id="A0A2A2LJU2"/>
<keyword evidence="4" id="KW-0238">DNA-binding</keyword>
<dbReference type="GO" id="GO:0005634">
    <property type="term" value="C:nucleus"/>
    <property type="evidence" value="ECO:0007669"/>
    <property type="project" value="TreeGrafter"/>
</dbReference>
<dbReference type="Pfam" id="PF05188">
    <property type="entry name" value="MutS_II"/>
    <property type="match status" value="1"/>
</dbReference>
<dbReference type="OrthoDB" id="276261at2759"/>
<dbReference type="SUPFAM" id="SSF52540">
    <property type="entry name" value="P-loop containing nucleoside triphosphate hydrolases"/>
    <property type="match status" value="1"/>
</dbReference>
<evidence type="ECO:0000259" key="6">
    <source>
        <dbReference type="PROSITE" id="PS00486"/>
    </source>
</evidence>
<keyword evidence="3" id="KW-0067">ATP-binding</keyword>
<dbReference type="Pfam" id="PF05192">
    <property type="entry name" value="MutS_III"/>
    <property type="match status" value="1"/>
</dbReference>
<dbReference type="InterPro" id="IPR027417">
    <property type="entry name" value="P-loop_NTPase"/>
</dbReference>
<dbReference type="InterPro" id="IPR000432">
    <property type="entry name" value="DNA_mismatch_repair_MutS_C"/>
</dbReference>
<dbReference type="EMBL" id="LIAE01006666">
    <property type="protein sequence ID" value="PAV86419.1"/>
    <property type="molecule type" value="Genomic_DNA"/>
</dbReference>
<evidence type="ECO:0000256" key="3">
    <source>
        <dbReference type="ARBA" id="ARBA00022840"/>
    </source>
</evidence>
<dbReference type="InterPro" id="IPR045076">
    <property type="entry name" value="MutS"/>
</dbReference>
<dbReference type="PROSITE" id="PS00486">
    <property type="entry name" value="DNA_MISMATCH_REPAIR_2"/>
    <property type="match status" value="1"/>
</dbReference>
<name>A0A2A2LJU2_9BILA</name>
<dbReference type="SUPFAM" id="SSF53150">
    <property type="entry name" value="DNA repair protein MutS, domain II"/>
    <property type="match status" value="1"/>
</dbReference>
<dbReference type="STRING" id="2018661.A0A2A2LJU2"/>
<dbReference type="InterPro" id="IPR007696">
    <property type="entry name" value="DNA_mismatch_repair_MutS_core"/>
</dbReference>
<feature type="domain" description="DNA mismatch repair proteins mutS family" evidence="6">
    <location>
        <begin position="751"/>
        <end position="767"/>
    </location>
</feature>
<dbReference type="Pfam" id="PF00488">
    <property type="entry name" value="MutS_V"/>
    <property type="match status" value="2"/>
</dbReference>
<comment type="caution">
    <text evidence="7">The sequence shown here is derived from an EMBL/GenBank/DDBJ whole genome shotgun (WGS) entry which is preliminary data.</text>
</comment>
<evidence type="ECO:0000256" key="1">
    <source>
        <dbReference type="ARBA" id="ARBA00006271"/>
    </source>
</evidence>
<dbReference type="PANTHER" id="PTHR11361:SF21">
    <property type="entry name" value="MUTS PROTEIN HOMOLOG 4"/>
    <property type="match status" value="1"/>
</dbReference>
<dbReference type="GO" id="GO:0005524">
    <property type="term" value="F:ATP binding"/>
    <property type="evidence" value="ECO:0007669"/>
    <property type="project" value="UniProtKB-KW"/>
</dbReference>
<gene>
    <name evidence="7" type="ORF">WR25_24458</name>
</gene>
<keyword evidence="5" id="KW-0469">Meiosis</keyword>
<evidence type="ECO:0000313" key="7">
    <source>
        <dbReference type="EMBL" id="PAV86419.1"/>
    </source>
</evidence>
<dbReference type="Gene3D" id="3.30.420.110">
    <property type="entry name" value="MutS, connector domain"/>
    <property type="match status" value="1"/>
</dbReference>
<evidence type="ECO:0000256" key="4">
    <source>
        <dbReference type="ARBA" id="ARBA00023125"/>
    </source>
</evidence>
<evidence type="ECO:0000256" key="2">
    <source>
        <dbReference type="ARBA" id="ARBA00022741"/>
    </source>
</evidence>
<dbReference type="GO" id="GO:0007131">
    <property type="term" value="P:reciprocal meiotic recombination"/>
    <property type="evidence" value="ECO:0007669"/>
    <property type="project" value="TreeGrafter"/>
</dbReference>
<proteinExistence type="inferred from homology"/>
<sequence length="925" mass="104253">MQPENAILQSTAESFVGLGEVVKSASALESLDDIDRGQVQQHFPNQLQGQSVQNHCQVFVEKKMNLTLTPISSAREGGAVTTNNNTINRSARSNAFVAVAEGRDQSKGSFAVAVMHLRSLQIELCQFVDSAEFTRLKARIQVADPQEIILAESCNEKGSSTVLADALRTHFNWANLSLVHRRYFNAAQGVQLIEHLGNKEVSHLNSSVFEKDLCMSACAALLKFVEHIQNVCFYAHSLQINYCPIEDCCIMDIGSWQNLELMEQSKNKPSLLSLINFTLTSNGFRMLRSNVLQPCANEASIRQRREAVTDLVQDQHLFEKLRQLLSRMHDLDGLLTVYVQTPKETTVQTAENLIKQLLRLYQTLSMVQSLHNILKEAELDSQLLKDKRESLADPRLTQIIDLLEEHIDPCVLKAAKKNSIALRNQKCYAIKNKISVKLDLARRTYEELLNDIRENFSSKDNVRIAFSISRGFHFVWVCRDPLRAILPPIFIREVRNRASITFTSRNMIRYNDRVEQAVAEVMIATNVIALDILEQIRPLVACLYRAMDTISTIDFVCSLAMYSVSAETVCPITGNQIVIQKGCHPLLNLKSSREVVANDTYLTVDARFAIITGPNMTGKSTYLKQVCQLCILSQIGCFIPAEFAIIPGSKFAFYVSIIITSNSIVNLYYKRQRNLLKFACKLPYSIISCDSSFISLNSRIICKQGNKFPLPVLRQIFSRIGHNDCLEKNQSAFAVEMTEMASILQYADEQSLVVIDELARSTSVEEGIGMSYAISESLLKKKCFVFLATHFLDLTSLGATHLAVENFHFETAWKDKDNGDEDCTHTLMKGPYKGPVYGFELADLSTFPVKLLDRAKEMAERLKQEGEKNRKTANDVVRQRAILRTAHRLRELYISKKKGEMSSILHSAQALRNDLAETLEELDAE</sequence>
<dbReference type="InterPro" id="IPR036187">
    <property type="entry name" value="DNA_mismatch_repair_MutS_sf"/>
</dbReference>
<keyword evidence="8" id="KW-1185">Reference proteome</keyword>
<dbReference type="InterPro" id="IPR036678">
    <property type="entry name" value="MutS_con_dom_sf"/>
</dbReference>
<evidence type="ECO:0000313" key="8">
    <source>
        <dbReference type="Proteomes" id="UP000218231"/>
    </source>
</evidence>
<dbReference type="GO" id="GO:0030983">
    <property type="term" value="F:mismatched DNA binding"/>
    <property type="evidence" value="ECO:0007669"/>
    <property type="project" value="InterPro"/>
</dbReference>
<evidence type="ECO:0000256" key="5">
    <source>
        <dbReference type="ARBA" id="ARBA00023254"/>
    </source>
</evidence>
<keyword evidence="2" id="KW-0547">Nucleotide-binding</keyword>